<protein>
    <submittedName>
        <fullName evidence="7">UV damage endonuclease UvsE</fullName>
    </submittedName>
</protein>
<dbReference type="RefSeq" id="WP_094264890.1">
    <property type="nucleotide sequence ID" value="NZ_NOWF01000007.1"/>
</dbReference>
<accession>A0A235B5G6</accession>
<dbReference type="OrthoDB" id="9782576at2"/>
<keyword evidence="8" id="KW-1185">Reference proteome</keyword>
<dbReference type="Gene3D" id="3.20.20.150">
    <property type="entry name" value="Divalent-metal-dependent TIM barrel enzymes"/>
    <property type="match status" value="1"/>
</dbReference>
<sequence>MLVRFGFVAMSLHVKNASPSKTMTVKAFRQIPDRKAALKKLARIARENLRHTQRILYHCIGNDIRFYRFSSRWIPLAGHELVRNVNFIKVLRPELQSLGSIVRENEMRVGFHPDHFTVLNSPHEKVWKTSVEDLWRHVRLLKAMGLPASHKCNIHIGGVYGNKAASGDRFKENFARLHPDIQSHLCLENDDKSFTAKETLDIAESCQVPMVLDIHHHRCNHDGETLEELWPRVVHTWNQEPFPPKIHVSSPRSESDFRRHADYIDLNDLLPFLCMAKKYTDQVDVMIEAKKKDESLFHLMEQFKQCPEVTVLDQASIRVN</sequence>
<evidence type="ECO:0000256" key="3">
    <source>
        <dbReference type="ARBA" id="ARBA00022763"/>
    </source>
</evidence>
<dbReference type="InterPro" id="IPR036237">
    <property type="entry name" value="Xyl_isomerase-like_sf"/>
</dbReference>
<dbReference type="Proteomes" id="UP000215459">
    <property type="component" value="Unassembled WGS sequence"/>
</dbReference>
<dbReference type="Pfam" id="PF03851">
    <property type="entry name" value="UvdE"/>
    <property type="match status" value="1"/>
</dbReference>
<dbReference type="PANTHER" id="PTHR31290">
    <property type="entry name" value="UV-DAMAGE ENDONUCLEASE"/>
    <property type="match status" value="1"/>
</dbReference>
<dbReference type="SUPFAM" id="SSF51658">
    <property type="entry name" value="Xylose isomerase-like"/>
    <property type="match status" value="1"/>
</dbReference>
<dbReference type="PANTHER" id="PTHR31290:SF5">
    <property type="entry name" value="UV-DAMAGE ENDONUCLEASE"/>
    <property type="match status" value="1"/>
</dbReference>
<proteinExistence type="predicted"/>
<gene>
    <name evidence="7" type="ORF">CHM34_12180</name>
</gene>
<organism evidence="7 8">
    <name type="scientific">Paludifilum halophilum</name>
    <dbReference type="NCBI Taxonomy" id="1642702"/>
    <lineage>
        <taxon>Bacteria</taxon>
        <taxon>Bacillati</taxon>
        <taxon>Bacillota</taxon>
        <taxon>Bacilli</taxon>
        <taxon>Bacillales</taxon>
        <taxon>Thermoactinomycetaceae</taxon>
        <taxon>Paludifilum</taxon>
    </lineage>
</organism>
<comment type="caution">
    <text evidence="7">The sequence shown here is derived from an EMBL/GenBank/DDBJ whole genome shotgun (WGS) entry which is preliminary data.</text>
</comment>
<dbReference type="GO" id="GO:0004519">
    <property type="term" value="F:endonuclease activity"/>
    <property type="evidence" value="ECO:0007669"/>
    <property type="project" value="UniProtKB-KW"/>
</dbReference>
<name>A0A235B5G6_9BACL</name>
<evidence type="ECO:0000313" key="7">
    <source>
        <dbReference type="EMBL" id="OYD07147.1"/>
    </source>
</evidence>
<evidence type="ECO:0000256" key="2">
    <source>
        <dbReference type="ARBA" id="ARBA00022759"/>
    </source>
</evidence>
<dbReference type="InterPro" id="IPR004601">
    <property type="entry name" value="UvdE"/>
</dbReference>
<keyword evidence="2 7" id="KW-0255">Endonuclease</keyword>
<evidence type="ECO:0000256" key="4">
    <source>
        <dbReference type="ARBA" id="ARBA00022769"/>
    </source>
</evidence>
<dbReference type="GO" id="GO:0006289">
    <property type="term" value="P:nucleotide-excision repair"/>
    <property type="evidence" value="ECO:0007669"/>
    <property type="project" value="InterPro"/>
</dbReference>
<dbReference type="GO" id="GO:0009411">
    <property type="term" value="P:response to UV"/>
    <property type="evidence" value="ECO:0007669"/>
    <property type="project" value="InterPro"/>
</dbReference>
<dbReference type="EMBL" id="NOWF01000007">
    <property type="protein sequence ID" value="OYD07147.1"/>
    <property type="molecule type" value="Genomic_DNA"/>
</dbReference>
<dbReference type="NCBIfam" id="TIGR00629">
    <property type="entry name" value="uvde"/>
    <property type="match status" value="1"/>
</dbReference>
<keyword evidence="1" id="KW-0540">Nuclease</keyword>
<keyword evidence="6" id="KW-0234">DNA repair</keyword>
<keyword evidence="3" id="KW-0227">DNA damage</keyword>
<evidence type="ECO:0000313" key="8">
    <source>
        <dbReference type="Proteomes" id="UP000215459"/>
    </source>
</evidence>
<evidence type="ECO:0000256" key="6">
    <source>
        <dbReference type="ARBA" id="ARBA00023204"/>
    </source>
</evidence>
<evidence type="ECO:0000256" key="5">
    <source>
        <dbReference type="ARBA" id="ARBA00022801"/>
    </source>
</evidence>
<evidence type="ECO:0000256" key="1">
    <source>
        <dbReference type="ARBA" id="ARBA00022722"/>
    </source>
</evidence>
<reference evidence="7 8" key="1">
    <citation type="submission" date="2017-07" db="EMBL/GenBank/DDBJ databases">
        <title>The genome sequence of Paludifilum halophilum highlights mechanisms for microbial adaptation to high salt environemnts.</title>
        <authorList>
            <person name="Belbahri L."/>
        </authorList>
    </citation>
    <scope>NUCLEOTIDE SEQUENCE [LARGE SCALE GENOMIC DNA]</scope>
    <source>
        <strain evidence="7 8">DSM 102817</strain>
    </source>
</reference>
<keyword evidence="4" id="KW-0228">DNA excision</keyword>
<dbReference type="AlphaFoldDB" id="A0A235B5G6"/>
<dbReference type="GO" id="GO:0016787">
    <property type="term" value="F:hydrolase activity"/>
    <property type="evidence" value="ECO:0007669"/>
    <property type="project" value="UniProtKB-KW"/>
</dbReference>
<keyword evidence="5" id="KW-0378">Hydrolase</keyword>